<name>A0ABP8UJW9_9ACTN</name>
<accession>A0ABP8UJW9</accession>
<reference evidence="2" key="1">
    <citation type="journal article" date="2019" name="Int. J. Syst. Evol. Microbiol.">
        <title>The Global Catalogue of Microorganisms (GCM) 10K type strain sequencing project: providing services to taxonomists for standard genome sequencing and annotation.</title>
        <authorList>
            <consortium name="The Broad Institute Genomics Platform"/>
            <consortium name="The Broad Institute Genome Sequencing Center for Infectious Disease"/>
            <person name="Wu L."/>
            <person name="Ma J."/>
        </authorList>
    </citation>
    <scope>NUCLEOTIDE SEQUENCE [LARGE SCALE GENOMIC DNA]</scope>
    <source>
        <strain evidence="2">JCM 17939</strain>
    </source>
</reference>
<evidence type="ECO:0000313" key="1">
    <source>
        <dbReference type="EMBL" id="GAA4633173.1"/>
    </source>
</evidence>
<dbReference type="Proteomes" id="UP001501442">
    <property type="component" value="Unassembled WGS sequence"/>
</dbReference>
<dbReference type="EMBL" id="BAABHK010000011">
    <property type="protein sequence ID" value="GAA4633173.1"/>
    <property type="molecule type" value="Genomic_DNA"/>
</dbReference>
<proteinExistence type="predicted"/>
<comment type="caution">
    <text evidence="1">The sequence shown here is derived from an EMBL/GenBank/DDBJ whole genome shotgun (WGS) entry which is preliminary data.</text>
</comment>
<dbReference type="RefSeq" id="WP_345436151.1">
    <property type="nucleotide sequence ID" value="NZ_BAABHK010000011.1"/>
</dbReference>
<evidence type="ECO:0000313" key="2">
    <source>
        <dbReference type="Proteomes" id="UP001501442"/>
    </source>
</evidence>
<organism evidence="1 2">
    <name type="scientific">Actinoallomurus vinaceus</name>
    <dbReference type="NCBI Taxonomy" id="1080074"/>
    <lineage>
        <taxon>Bacteria</taxon>
        <taxon>Bacillati</taxon>
        <taxon>Actinomycetota</taxon>
        <taxon>Actinomycetes</taxon>
        <taxon>Streptosporangiales</taxon>
        <taxon>Thermomonosporaceae</taxon>
        <taxon>Actinoallomurus</taxon>
    </lineage>
</organism>
<protein>
    <submittedName>
        <fullName evidence="1">Uncharacterized protein</fullName>
    </submittedName>
</protein>
<gene>
    <name evidence="1" type="ORF">GCM10023196_069690</name>
</gene>
<keyword evidence="2" id="KW-1185">Reference proteome</keyword>
<sequence>MANAALAGDQQAFGPLLPAVQEQAAGLPADRLTAGARAMAGAIAEASPHLGGWVAVLAGALVENGADAGPAGPAVIDRLVEVAAAALAFAGAWEKATGGAPPDPMEHEPSREVWETVHPELGDGAGVTMESWWALPQFAMAASTMLARDQAVRASVAERDFKVSVVDQAAPYLGQLEYVRDLLKVLDGERLLVLDRATGRGWTVVIGGVGDNFQLHTLLAHALIRPGGMPGEAPDPRWVASSMDQEVEPGTPPVAGVWNLVDAHGSWIWNEGVPADIPEVGGTRIVVLDPPTYPRTWSPGRRFPLMPGSLTVEGAHAPEELRDWWAHVKPAVPPAGG</sequence>